<dbReference type="GO" id="GO:0015074">
    <property type="term" value="P:DNA integration"/>
    <property type="evidence" value="ECO:0007669"/>
    <property type="project" value="InterPro"/>
</dbReference>
<proteinExistence type="predicted"/>
<evidence type="ECO:0000313" key="2">
    <source>
        <dbReference type="EMBL" id="AGS49655.1"/>
    </source>
</evidence>
<keyword evidence="1" id="KW-0233">DNA recombination</keyword>
<dbReference type="InterPro" id="IPR013762">
    <property type="entry name" value="Integrase-like_cat_sf"/>
</dbReference>
<organism evidence="2">
    <name type="scientific">uncultured bacterium esnapd13</name>
    <dbReference type="NCBI Taxonomy" id="1366593"/>
    <lineage>
        <taxon>Bacteria</taxon>
        <taxon>environmental samples</taxon>
    </lineage>
</organism>
<dbReference type="GO" id="GO:0003677">
    <property type="term" value="F:DNA binding"/>
    <property type="evidence" value="ECO:0007669"/>
    <property type="project" value="InterPro"/>
</dbReference>
<evidence type="ECO:0000256" key="1">
    <source>
        <dbReference type="ARBA" id="ARBA00023172"/>
    </source>
</evidence>
<protein>
    <submittedName>
        <fullName evidence="2">Uncharacterized protein</fullName>
    </submittedName>
</protein>
<dbReference type="GO" id="GO:0006310">
    <property type="term" value="P:DNA recombination"/>
    <property type="evidence" value="ECO:0007669"/>
    <property type="project" value="UniProtKB-KW"/>
</dbReference>
<dbReference type="AlphaFoldDB" id="S5TL28"/>
<dbReference type="Gene3D" id="1.10.443.10">
    <property type="entry name" value="Intergrase catalytic core"/>
    <property type="match status" value="1"/>
</dbReference>
<dbReference type="EMBL" id="KF264552">
    <property type="protein sequence ID" value="AGS49655.1"/>
    <property type="molecule type" value="Genomic_DNA"/>
</dbReference>
<dbReference type="SUPFAM" id="SSF56349">
    <property type="entry name" value="DNA breaking-rejoining enzymes"/>
    <property type="match status" value="1"/>
</dbReference>
<name>S5TL28_9BACT</name>
<sequence length="162" mass="18965">MPPSIAAFYEELLDSHRHPFVLCNPEGKPWRRSNFRQRYWWPAWDGQDMDNPCADDHVPPSLPWFTFNEGRHTHSTWLAEDGVPEVARRARLGQKMKGIARVYVHVTPAMRRMILDAPETRWMSSLIVLTRTEQAQLTEWFPHLRTVLDDLHNGTTPREIPA</sequence>
<accession>S5TL28</accession>
<reference evidence="2" key="1">
    <citation type="journal article" date="2013" name="Proc. Natl. Acad. Sci. U.S.A.">
        <title>Mapping gene clusters within arrayed metagenomic libraries to expand the structural diversity of biomedically relevant natural products.</title>
        <authorList>
            <person name="Owen J.G."/>
            <person name="Reddy B.V."/>
            <person name="Ternei M.A."/>
            <person name="Charlop-Powers Z."/>
            <person name="Calle P.Y."/>
            <person name="Kim J.H."/>
            <person name="Brady S.F."/>
        </authorList>
    </citation>
    <scope>NUCLEOTIDE SEQUENCE</scope>
</reference>
<dbReference type="InterPro" id="IPR011010">
    <property type="entry name" value="DNA_brk_join_enz"/>
</dbReference>